<dbReference type="Pfam" id="PF00954">
    <property type="entry name" value="S_locus_glycop"/>
    <property type="match status" value="1"/>
</dbReference>
<evidence type="ECO:0000256" key="6">
    <source>
        <dbReference type="SAM" id="SignalP"/>
    </source>
</evidence>
<proteinExistence type="predicted"/>
<dbReference type="SMART" id="SM00108">
    <property type="entry name" value="B_lectin"/>
    <property type="match status" value="1"/>
</dbReference>
<feature type="domain" description="Apple" evidence="8">
    <location>
        <begin position="328"/>
        <end position="409"/>
    </location>
</feature>
<dbReference type="FunFam" id="2.90.10.10:FF:000001">
    <property type="entry name" value="G-type lectin S-receptor-like serine/threonine-protein kinase"/>
    <property type="match status" value="1"/>
</dbReference>
<evidence type="ECO:0000259" key="8">
    <source>
        <dbReference type="PROSITE" id="PS50948"/>
    </source>
</evidence>
<dbReference type="SMART" id="SM00473">
    <property type="entry name" value="PAN_AP"/>
    <property type="match status" value="1"/>
</dbReference>
<dbReference type="Pfam" id="PF08276">
    <property type="entry name" value="PAN_2"/>
    <property type="match status" value="1"/>
</dbReference>
<keyword evidence="3" id="KW-0325">Glycoprotein</keyword>
<feature type="compositionally biased region" description="Low complexity" evidence="4">
    <location>
        <begin position="596"/>
        <end position="609"/>
    </location>
</feature>
<dbReference type="EMBL" id="JABFOF010000002">
    <property type="protein sequence ID" value="KAG2404844.1"/>
    <property type="molecule type" value="Genomic_DNA"/>
</dbReference>
<feature type="domain" description="Bulb-type lectin" evidence="7">
    <location>
        <begin position="19"/>
        <end position="138"/>
    </location>
</feature>
<dbReference type="Gene3D" id="2.90.10.10">
    <property type="entry name" value="Bulb-type lectin domain"/>
    <property type="match status" value="1"/>
</dbReference>
<keyword evidence="5" id="KW-0472">Membrane</keyword>
<dbReference type="CDD" id="cd01098">
    <property type="entry name" value="PAN_AP_plant"/>
    <property type="match status" value="1"/>
</dbReference>
<accession>A0A8T0KYT2</accession>
<evidence type="ECO:0000313" key="9">
    <source>
        <dbReference type="EMBL" id="KAG2404844.1"/>
    </source>
</evidence>
<keyword evidence="1 6" id="KW-0732">Signal</keyword>
<evidence type="ECO:0000256" key="5">
    <source>
        <dbReference type="SAM" id="Phobius"/>
    </source>
</evidence>
<reference evidence="9 10" key="1">
    <citation type="submission" date="2020-05" db="EMBL/GenBank/DDBJ databases">
        <title>Vigna angularis (adzuki bean) Var. LongXiaoDou No. 4 denovo assembly.</title>
        <authorList>
            <person name="Xiang H."/>
        </authorList>
    </citation>
    <scope>NUCLEOTIDE SEQUENCE [LARGE SCALE GENOMIC DNA]</scope>
    <source>
        <tissue evidence="9">Leaf</tissue>
    </source>
</reference>
<dbReference type="GO" id="GO:0048544">
    <property type="term" value="P:recognition of pollen"/>
    <property type="evidence" value="ECO:0007669"/>
    <property type="project" value="InterPro"/>
</dbReference>
<evidence type="ECO:0000256" key="3">
    <source>
        <dbReference type="ARBA" id="ARBA00023180"/>
    </source>
</evidence>
<keyword evidence="2" id="KW-1015">Disulfide bond</keyword>
<feature type="transmembrane region" description="Helical" evidence="5">
    <location>
        <begin position="426"/>
        <end position="448"/>
    </location>
</feature>
<dbReference type="PANTHER" id="PTHR32444">
    <property type="entry name" value="BULB-TYPE LECTIN DOMAIN-CONTAINING PROTEIN"/>
    <property type="match status" value="1"/>
</dbReference>
<evidence type="ECO:0000256" key="4">
    <source>
        <dbReference type="SAM" id="MobiDB-lite"/>
    </source>
</evidence>
<feature type="signal peptide" evidence="6">
    <location>
        <begin position="1"/>
        <end position="18"/>
    </location>
</feature>
<keyword evidence="5" id="KW-1133">Transmembrane helix</keyword>
<dbReference type="InterPro" id="IPR003609">
    <property type="entry name" value="Pan_app"/>
</dbReference>
<comment type="caution">
    <text evidence="9">The sequence shown here is derived from an EMBL/GenBank/DDBJ whole genome shotgun (WGS) entry which is preliminary data.</text>
</comment>
<dbReference type="PROSITE" id="PS50948">
    <property type="entry name" value="PAN"/>
    <property type="match status" value="1"/>
</dbReference>
<dbReference type="InterPro" id="IPR000858">
    <property type="entry name" value="S_locus_glycoprot_dom"/>
</dbReference>
<feature type="chain" id="PRO_5035765454" evidence="6">
    <location>
        <begin position="19"/>
        <end position="609"/>
    </location>
</feature>
<name>A0A8T0KYT2_PHAAN</name>
<feature type="region of interest" description="Disordered" evidence="4">
    <location>
        <begin position="588"/>
        <end position="609"/>
    </location>
</feature>
<dbReference type="AlphaFoldDB" id="A0A8T0KYT2"/>
<dbReference type="Pfam" id="PF01453">
    <property type="entry name" value="B_lectin"/>
    <property type="match status" value="1"/>
</dbReference>
<dbReference type="InterPro" id="IPR001480">
    <property type="entry name" value="Bulb-type_lectin_dom"/>
</dbReference>
<keyword evidence="5" id="KW-0812">Transmembrane</keyword>
<dbReference type="CDD" id="cd00028">
    <property type="entry name" value="B_lectin"/>
    <property type="match status" value="1"/>
</dbReference>
<evidence type="ECO:0000256" key="1">
    <source>
        <dbReference type="ARBA" id="ARBA00022729"/>
    </source>
</evidence>
<dbReference type="InterPro" id="IPR036426">
    <property type="entry name" value="Bulb-type_lectin_dom_sf"/>
</dbReference>
<dbReference type="Proteomes" id="UP000743370">
    <property type="component" value="Unassembled WGS sequence"/>
</dbReference>
<protein>
    <submittedName>
        <fullName evidence="9">G-type lectin S-receptor-like serine/threonine-protein</fullName>
    </submittedName>
</protein>
<gene>
    <name evidence="9" type="ORF">HKW66_Vig0244910</name>
</gene>
<organism evidence="9 10">
    <name type="scientific">Phaseolus angularis</name>
    <name type="common">Azuki bean</name>
    <name type="synonym">Vigna angularis</name>
    <dbReference type="NCBI Taxonomy" id="3914"/>
    <lineage>
        <taxon>Eukaryota</taxon>
        <taxon>Viridiplantae</taxon>
        <taxon>Streptophyta</taxon>
        <taxon>Embryophyta</taxon>
        <taxon>Tracheophyta</taxon>
        <taxon>Spermatophyta</taxon>
        <taxon>Magnoliopsida</taxon>
        <taxon>eudicotyledons</taxon>
        <taxon>Gunneridae</taxon>
        <taxon>Pentapetalae</taxon>
        <taxon>rosids</taxon>
        <taxon>fabids</taxon>
        <taxon>Fabales</taxon>
        <taxon>Fabaceae</taxon>
        <taxon>Papilionoideae</taxon>
        <taxon>50 kb inversion clade</taxon>
        <taxon>NPAAA clade</taxon>
        <taxon>indigoferoid/millettioid clade</taxon>
        <taxon>Phaseoleae</taxon>
        <taxon>Vigna</taxon>
    </lineage>
</organism>
<sequence length="609" mass="68294">MFFVWFILCCYALDIGAATDTINSSQFIKDNETITSAGGNFTLGFFTPQNSNNRYVGIWWQTKSTVIWVANRNQPLNDSSGVVTISEDGNLVVLNGQNQVIWSTNVSTTSSNTSAQLSDSGKLVLAETTRGTLWDSFQQPSNTLMPGMKTLTNAKTGRKVELTAWKSPSNPSVGSFSSSVLRRINILEVFIWNETRPYWRSGPWNGAIFTGIPMSSFLYSFKAGDDEEGNTYFYYTIPSPLKIFIYVLNSRGQYEQLSWNDKKEEMEISWTSHESDCDVYGICGPFSICNATNSPICSCLKGFEPMNKKEWNRKNWSSGCVRSTPLRCERVNQNVSAKEDGFSQLQMVKVPDFPEGSPVDTECRSQCLENCSCVAYSYDIGIGCMSWTGNLVDIQQFSEGGLELYVRVADSDLESDLEHDKGTHTAIIVGVTVTVVTVIIVTCAYVMWRTSNHPAKIWHSIRSARNRNINDFQRLKKVETLEHPSHKVIEELSQVKLQELLLGNCKMAWIQWREDNISSLIDPEVYDPSHHKDILRCIHIALLCVQELAIDRPSMAAVISMLNSEVAFLRPPSQPAFILRQNLLNSESSKGSHRFSSTNTASITTISGR</sequence>
<dbReference type="PANTHER" id="PTHR32444:SF198">
    <property type="entry name" value="BULB-TYPE LECTIN DOMAIN-CONTAINING PROTEIN"/>
    <property type="match status" value="1"/>
</dbReference>
<dbReference type="SUPFAM" id="SSF51110">
    <property type="entry name" value="alpha-D-mannose-specific plant lectins"/>
    <property type="match status" value="1"/>
</dbReference>
<dbReference type="PROSITE" id="PS50927">
    <property type="entry name" value="BULB_LECTIN"/>
    <property type="match status" value="1"/>
</dbReference>
<evidence type="ECO:0000256" key="2">
    <source>
        <dbReference type="ARBA" id="ARBA00023157"/>
    </source>
</evidence>
<dbReference type="Gene3D" id="1.10.510.10">
    <property type="entry name" value="Transferase(Phosphotransferase) domain 1"/>
    <property type="match status" value="1"/>
</dbReference>
<evidence type="ECO:0000313" key="10">
    <source>
        <dbReference type="Proteomes" id="UP000743370"/>
    </source>
</evidence>
<evidence type="ECO:0000259" key="7">
    <source>
        <dbReference type="PROSITE" id="PS50927"/>
    </source>
</evidence>